<dbReference type="Gene3D" id="3.60.15.10">
    <property type="entry name" value="Ribonuclease Z/Hydroxyacylglutathione hydrolase-like"/>
    <property type="match status" value="1"/>
</dbReference>
<accession>A0A1M4ZRN4</accession>
<dbReference type="InterPro" id="IPR036866">
    <property type="entry name" value="RibonucZ/Hydroxyglut_hydro"/>
</dbReference>
<dbReference type="RefSeq" id="WP_073000969.1">
    <property type="nucleotide sequence ID" value="NZ_FQUM01000004.1"/>
</dbReference>
<organism evidence="1 2">
    <name type="scientific">Mariniphaga anaerophila</name>
    <dbReference type="NCBI Taxonomy" id="1484053"/>
    <lineage>
        <taxon>Bacteria</taxon>
        <taxon>Pseudomonadati</taxon>
        <taxon>Bacteroidota</taxon>
        <taxon>Bacteroidia</taxon>
        <taxon>Marinilabiliales</taxon>
        <taxon>Prolixibacteraceae</taxon>
        <taxon>Mariniphaga</taxon>
    </lineage>
</organism>
<evidence type="ECO:0000313" key="1">
    <source>
        <dbReference type="EMBL" id="SHF20664.1"/>
    </source>
</evidence>
<reference evidence="1 2" key="1">
    <citation type="submission" date="2016-11" db="EMBL/GenBank/DDBJ databases">
        <authorList>
            <person name="Jaros S."/>
            <person name="Januszkiewicz K."/>
            <person name="Wedrychowicz H."/>
        </authorList>
    </citation>
    <scope>NUCLEOTIDE SEQUENCE [LARGE SCALE GENOMIC DNA]</scope>
    <source>
        <strain evidence="1 2">DSM 26910</strain>
    </source>
</reference>
<sequence>MGKVNIKVWYLAVLLFIISPASFGQEYVQIDSTLTQPQDILRNRQAAYILKTVDDVLNSIPPQFPEPLERTLAMNLLDLISNDVYAPQRLPVQNFLQNRIEKMAAEVENTRVEEGVVIWKLYSHSFVAKTKDITIGFDLIRPALRFDNFVSDTKPELRRIIDCCDVMFVSHEHVDHADGWVIQHFIDQGKPVVIPPGIFEGSSFYNQLKHLARDSQKLQTLRCGDGEKVLKVVVYPGHQGDLLNNVPVIYTPDGLCISHNGDQNLGRNPQDTLWINSIKQNHQIDVFMYNSYMHQSAIYGFNPKLVLTGHENELGHGIHSRHGSWKYHERLDPMPYPYIITAWGEKYHYFKKTD</sequence>
<dbReference type="AlphaFoldDB" id="A0A1M4ZRN4"/>
<dbReference type="EMBL" id="FQUM01000004">
    <property type="protein sequence ID" value="SHF20664.1"/>
    <property type="molecule type" value="Genomic_DNA"/>
</dbReference>
<evidence type="ECO:0008006" key="3">
    <source>
        <dbReference type="Google" id="ProtNLM"/>
    </source>
</evidence>
<dbReference type="Proteomes" id="UP000184164">
    <property type="component" value="Unassembled WGS sequence"/>
</dbReference>
<dbReference type="SUPFAM" id="SSF56281">
    <property type="entry name" value="Metallo-hydrolase/oxidoreductase"/>
    <property type="match status" value="1"/>
</dbReference>
<gene>
    <name evidence="1" type="ORF">SAMN05444274_10439</name>
</gene>
<proteinExistence type="predicted"/>
<dbReference type="STRING" id="1484053.SAMN05444274_10439"/>
<protein>
    <recommendedName>
        <fullName evidence="3">L-ascorbate metabolism protein UlaG, beta-lactamase superfamily</fullName>
    </recommendedName>
</protein>
<dbReference type="OrthoDB" id="792193at2"/>
<evidence type="ECO:0000313" key="2">
    <source>
        <dbReference type="Proteomes" id="UP000184164"/>
    </source>
</evidence>
<name>A0A1M4ZRN4_9BACT</name>
<keyword evidence="2" id="KW-1185">Reference proteome</keyword>